<reference evidence="2" key="4">
    <citation type="submission" date="2019-03" db="UniProtKB">
        <authorList>
            <consortium name="EnsemblPlants"/>
        </authorList>
    </citation>
    <scope>IDENTIFICATION</scope>
</reference>
<dbReference type="InterPro" id="IPR018289">
    <property type="entry name" value="MULE_transposase_dom"/>
</dbReference>
<reference evidence="3" key="2">
    <citation type="journal article" date="2017" name="Nat. Plants">
        <title>The Aegilops tauschii genome reveals multiple impacts of transposons.</title>
        <authorList>
            <person name="Zhao G."/>
            <person name="Zou C."/>
            <person name="Li K."/>
            <person name="Wang K."/>
            <person name="Li T."/>
            <person name="Gao L."/>
            <person name="Zhang X."/>
            <person name="Wang H."/>
            <person name="Yang Z."/>
            <person name="Liu X."/>
            <person name="Jiang W."/>
            <person name="Mao L."/>
            <person name="Kong X."/>
            <person name="Jiao Y."/>
            <person name="Jia J."/>
        </authorList>
    </citation>
    <scope>NUCLEOTIDE SEQUENCE [LARGE SCALE GENOMIC DNA]</scope>
    <source>
        <strain evidence="3">cv. AL8/78</strain>
    </source>
</reference>
<organism evidence="2 3">
    <name type="scientific">Aegilops tauschii subsp. strangulata</name>
    <name type="common">Goatgrass</name>
    <dbReference type="NCBI Taxonomy" id="200361"/>
    <lineage>
        <taxon>Eukaryota</taxon>
        <taxon>Viridiplantae</taxon>
        <taxon>Streptophyta</taxon>
        <taxon>Embryophyta</taxon>
        <taxon>Tracheophyta</taxon>
        <taxon>Spermatophyta</taxon>
        <taxon>Magnoliopsida</taxon>
        <taxon>Liliopsida</taxon>
        <taxon>Poales</taxon>
        <taxon>Poaceae</taxon>
        <taxon>BOP clade</taxon>
        <taxon>Pooideae</taxon>
        <taxon>Triticodae</taxon>
        <taxon>Triticeae</taxon>
        <taxon>Triticinae</taxon>
        <taxon>Aegilops</taxon>
    </lineage>
</organism>
<evidence type="ECO:0000313" key="2">
    <source>
        <dbReference type="EnsemblPlants" id="AET4Gv20241900.2"/>
    </source>
</evidence>
<feature type="domain" description="MULE transposase" evidence="1">
    <location>
        <begin position="183"/>
        <end position="267"/>
    </location>
</feature>
<dbReference type="Pfam" id="PF10551">
    <property type="entry name" value="MULE"/>
    <property type="match status" value="1"/>
</dbReference>
<reference evidence="2" key="3">
    <citation type="journal article" date="2017" name="Nature">
        <title>Genome sequence of the progenitor of the wheat D genome Aegilops tauschii.</title>
        <authorList>
            <person name="Luo M.C."/>
            <person name="Gu Y.Q."/>
            <person name="Puiu D."/>
            <person name="Wang H."/>
            <person name="Twardziok S.O."/>
            <person name="Deal K.R."/>
            <person name="Huo N."/>
            <person name="Zhu T."/>
            <person name="Wang L."/>
            <person name="Wang Y."/>
            <person name="McGuire P.E."/>
            <person name="Liu S."/>
            <person name="Long H."/>
            <person name="Ramasamy R.K."/>
            <person name="Rodriguez J.C."/>
            <person name="Van S.L."/>
            <person name="Yuan L."/>
            <person name="Wang Z."/>
            <person name="Xia Z."/>
            <person name="Xiao L."/>
            <person name="Anderson O.D."/>
            <person name="Ouyang S."/>
            <person name="Liang Y."/>
            <person name="Zimin A.V."/>
            <person name="Pertea G."/>
            <person name="Qi P."/>
            <person name="Bennetzen J.L."/>
            <person name="Dai X."/>
            <person name="Dawson M.W."/>
            <person name="Muller H.G."/>
            <person name="Kugler K."/>
            <person name="Rivarola-Duarte L."/>
            <person name="Spannagl M."/>
            <person name="Mayer K.F.X."/>
            <person name="Lu F.H."/>
            <person name="Bevan M.W."/>
            <person name="Leroy P."/>
            <person name="Li P."/>
            <person name="You F.M."/>
            <person name="Sun Q."/>
            <person name="Liu Z."/>
            <person name="Lyons E."/>
            <person name="Wicker T."/>
            <person name="Salzberg S.L."/>
            <person name="Devos K.M."/>
            <person name="Dvorak J."/>
        </authorList>
    </citation>
    <scope>NUCLEOTIDE SEQUENCE [LARGE SCALE GENOMIC DNA]</scope>
    <source>
        <strain evidence="2">cv. AL8/78</strain>
    </source>
</reference>
<dbReference type="AlphaFoldDB" id="A0A453HN36"/>
<dbReference type="Proteomes" id="UP000015105">
    <property type="component" value="Chromosome 4D"/>
</dbReference>
<dbReference type="PANTHER" id="PTHR47482">
    <property type="entry name" value="OS11G0632001 PROTEIN"/>
    <property type="match status" value="1"/>
</dbReference>
<proteinExistence type="predicted"/>
<evidence type="ECO:0000313" key="3">
    <source>
        <dbReference type="Proteomes" id="UP000015105"/>
    </source>
</evidence>
<evidence type="ECO:0000259" key="1">
    <source>
        <dbReference type="Pfam" id="PF10551"/>
    </source>
</evidence>
<reference evidence="2" key="5">
    <citation type="journal article" date="2021" name="G3 (Bethesda)">
        <title>Aegilops tauschii genome assembly Aet v5.0 features greater sequence contiguity and improved annotation.</title>
        <authorList>
            <person name="Wang L."/>
            <person name="Zhu T."/>
            <person name="Rodriguez J.C."/>
            <person name="Deal K.R."/>
            <person name="Dubcovsky J."/>
            <person name="McGuire P.E."/>
            <person name="Lux T."/>
            <person name="Spannagl M."/>
            <person name="Mayer K.F.X."/>
            <person name="Baldrich P."/>
            <person name="Meyers B.C."/>
            <person name="Huo N."/>
            <person name="Gu Y.Q."/>
            <person name="Zhou H."/>
            <person name="Devos K.M."/>
            <person name="Bennetzen J.L."/>
            <person name="Unver T."/>
            <person name="Budak H."/>
            <person name="Gulick P.J."/>
            <person name="Galiba G."/>
            <person name="Kalapos B."/>
            <person name="Nelson D.R."/>
            <person name="Li P."/>
            <person name="You F.M."/>
            <person name="Luo M.C."/>
            <person name="Dvorak J."/>
        </authorList>
    </citation>
    <scope>NUCLEOTIDE SEQUENCE [LARGE SCALE GENOMIC DNA]</scope>
    <source>
        <strain evidence="2">cv. AL8/78</strain>
    </source>
</reference>
<sequence>MWREQNACKKSCVGVRLQGKPGVENTRSCRCECPALIRLLRPKDNDWYIAEHHEQHNYSLSPTYCQTIHWPSHKHIDAYSGDSVEQLRQNNVNLAKVHSIIGSFFGSVEKVPFTKRALKNLCGKISREQAEDDVRKTMEVFAELGSQDPHFTYRVQADKDGRITTLMWENGSSRLQYTFFEDVVTFDTTYRTNLYNMPFGLFVGVNNHFQSIILAGVLVRDEKVETFEWVFTEFVRMMGGSAPKKILTDHNRSVEVAIKNVMPQIEH</sequence>
<keyword evidence="3" id="KW-1185">Reference proteome</keyword>
<dbReference type="EnsemblPlants" id="AET4Gv20241900.2">
    <property type="protein sequence ID" value="AET4Gv20241900.2"/>
    <property type="gene ID" value="AET4Gv20241900"/>
</dbReference>
<reference evidence="3" key="1">
    <citation type="journal article" date="2014" name="Science">
        <title>Ancient hybridizations among the ancestral genomes of bread wheat.</title>
        <authorList>
            <consortium name="International Wheat Genome Sequencing Consortium,"/>
            <person name="Marcussen T."/>
            <person name="Sandve S.R."/>
            <person name="Heier L."/>
            <person name="Spannagl M."/>
            <person name="Pfeifer M."/>
            <person name="Jakobsen K.S."/>
            <person name="Wulff B.B."/>
            <person name="Steuernagel B."/>
            <person name="Mayer K.F."/>
            <person name="Olsen O.A."/>
        </authorList>
    </citation>
    <scope>NUCLEOTIDE SEQUENCE [LARGE SCALE GENOMIC DNA]</scope>
    <source>
        <strain evidence="3">cv. AL8/78</strain>
    </source>
</reference>
<dbReference type="STRING" id="200361.A0A453HN36"/>
<name>A0A453HN36_AEGTS</name>
<dbReference type="Gramene" id="AET4Gv20241900.2">
    <property type="protein sequence ID" value="AET4Gv20241900.2"/>
    <property type="gene ID" value="AET4Gv20241900"/>
</dbReference>
<dbReference type="PANTHER" id="PTHR47482:SF5">
    <property type="entry name" value="FAR1 DOMAIN-CONTAINING PROTEIN"/>
    <property type="match status" value="1"/>
</dbReference>
<protein>
    <recommendedName>
        <fullName evidence="1">MULE transposase domain-containing protein</fullName>
    </recommendedName>
</protein>
<accession>A0A453HN36</accession>